<dbReference type="Pfam" id="PF15774">
    <property type="entry name" value="DUF4702"/>
    <property type="match status" value="1"/>
</dbReference>
<protein>
    <submittedName>
        <fullName evidence="2">Coiled-coil domain containing 116</fullName>
    </submittedName>
</protein>
<comment type="caution">
    <text evidence="2">The sequence shown here is derived from an EMBL/GenBank/DDBJ whole genome shotgun (WGS) entry which is preliminary data.</text>
</comment>
<organism evidence="2 3">
    <name type="scientific">Phyllostomus discolor</name>
    <name type="common">pale spear-nosed bat</name>
    <dbReference type="NCBI Taxonomy" id="89673"/>
    <lineage>
        <taxon>Eukaryota</taxon>
        <taxon>Metazoa</taxon>
        <taxon>Chordata</taxon>
        <taxon>Craniata</taxon>
        <taxon>Vertebrata</taxon>
        <taxon>Euteleostomi</taxon>
        <taxon>Mammalia</taxon>
        <taxon>Eutheria</taxon>
        <taxon>Laurasiatheria</taxon>
        <taxon>Chiroptera</taxon>
        <taxon>Yangochiroptera</taxon>
        <taxon>Phyllostomidae</taxon>
        <taxon>Phyllostominae</taxon>
        <taxon>Phyllostomus</taxon>
    </lineage>
</organism>
<evidence type="ECO:0000313" key="2">
    <source>
        <dbReference type="EMBL" id="KAF6080693.1"/>
    </source>
</evidence>
<feature type="compositionally biased region" description="Basic residues" evidence="1">
    <location>
        <begin position="500"/>
        <end position="510"/>
    </location>
</feature>
<feature type="compositionally biased region" description="Polar residues" evidence="1">
    <location>
        <begin position="421"/>
        <end position="435"/>
    </location>
</feature>
<feature type="region of interest" description="Disordered" evidence="1">
    <location>
        <begin position="122"/>
        <end position="146"/>
    </location>
</feature>
<reference evidence="2 3" key="1">
    <citation type="journal article" date="2020" name="Nature">
        <title>Six reference-quality genomes reveal evolution of bat adaptations.</title>
        <authorList>
            <person name="Jebb D."/>
            <person name="Huang Z."/>
            <person name="Pippel M."/>
            <person name="Hughes G.M."/>
            <person name="Lavrichenko K."/>
            <person name="Devanna P."/>
            <person name="Winkler S."/>
            <person name="Jermiin L.S."/>
            <person name="Skirmuntt E.C."/>
            <person name="Katzourakis A."/>
            <person name="Burkitt-Gray L."/>
            <person name="Ray D.A."/>
            <person name="Sullivan K.A.M."/>
            <person name="Roscito J.G."/>
            <person name="Kirilenko B.M."/>
            <person name="Davalos L.M."/>
            <person name="Corthals A.P."/>
            <person name="Power M.L."/>
            <person name="Jones G."/>
            <person name="Ransome R.D."/>
            <person name="Dechmann D.K.N."/>
            <person name="Locatelli A.G."/>
            <person name="Puechmaille S.J."/>
            <person name="Fedrigo O."/>
            <person name="Jarvis E.D."/>
            <person name="Hiller M."/>
            <person name="Vernes S.C."/>
            <person name="Myers E.W."/>
            <person name="Teeling E.C."/>
        </authorList>
    </citation>
    <scope>NUCLEOTIDE SEQUENCE [LARGE SCALE GENOMIC DNA]</scope>
    <source>
        <strain evidence="2">Bat1K_MPI-CBG_1</strain>
    </source>
</reference>
<evidence type="ECO:0000256" key="1">
    <source>
        <dbReference type="SAM" id="MobiDB-lite"/>
    </source>
</evidence>
<feature type="compositionally biased region" description="Basic residues" evidence="1">
    <location>
        <begin position="360"/>
        <end position="372"/>
    </location>
</feature>
<feature type="region of interest" description="Disordered" evidence="1">
    <location>
        <begin position="339"/>
        <end position="435"/>
    </location>
</feature>
<dbReference type="EMBL" id="JABVXQ010000013">
    <property type="protein sequence ID" value="KAF6080693.1"/>
    <property type="molecule type" value="Genomic_DNA"/>
</dbReference>
<evidence type="ECO:0000313" key="3">
    <source>
        <dbReference type="Proteomes" id="UP000664940"/>
    </source>
</evidence>
<dbReference type="GO" id="GO:0005813">
    <property type="term" value="C:centrosome"/>
    <property type="evidence" value="ECO:0007669"/>
    <property type="project" value="TreeGrafter"/>
</dbReference>
<accession>A0A833YUH7</accession>
<dbReference type="InterPro" id="IPR031532">
    <property type="entry name" value="DUF4702"/>
</dbReference>
<proteinExistence type="predicted"/>
<dbReference type="Proteomes" id="UP000664940">
    <property type="component" value="Unassembled WGS sequence"/>
</dbReference>
<name>A0A833YUH7_9CHIR</name>
<dbReference type="AlphaFoldDB" id="A0A833YUH7"/>
<dbReference type="PANTHER" id="PTHR36861">
    <property type="entry name" value="COILED-COIL DOMAIN-CONTAINING PROTEIN 116"/>
    <property type="match status" value="1"/>
</dbReference>
<dbReference type="PANTHER" id="PTHR36861:SF1">
    <property type="entry name" value="COILED-COIL DOMAIN-CONTAINING PROTEIN 116"/>
    <property type="match status" value="1"/>
</dbReference>
<gene>
    <name evidence="2" type="ORF">HJG60_002162</name>
</gene>
<feature type="compositionally biased region" description="Basic residues" evidence="1">
    <location>
        <begin position="123"/>
        <end position="142"/>
    </location>
</feature>
<feature type="region of interest" description="Disordered" evidence="1">
    <location>
        <begin position="1"/>
        <end position="70"/>
    </location>
</feature>
<sequence length="517" mass="56704">MTSCRHHSGYLADDEAGHTPYLARVPPPKKPAFPKMGQTSRLGHMPHPPSMYGPSGSSGPRSHRQKLRGPRPFGSFLDFLVEGQVLDSLQRVVEEAAERMATMKTKTGVPLVEVQDPVEVPRGGRRVRSRPSHSTVHRHRVKPSLCTGHPNNYPSCSSSMSDSHSSITAGCLGSHSQGSNLSCHGVGPLPPLRDRLLQEKSLKRLLRLENRGKSLGQSCSQGDSLLWDSLGSSSGILAASELGPGEREPVFLQREFNKEVTSLLSQPESFNLPGYSALREPHLTLDFLAKHHLFPALQSVVNQAVDKLSGSRRHNGCPLFPSEWEPSTRPNLETSKEAIPIEGEEEPYDSLPTTASSYKMSRKKSSKSRGRGKLKECDSPVPSAQGVTKFRLQVIPTEETKVRSPQPRQEGPDQGPKEQRQSMFASESLSSSQMAQPWRRLHLTLPAPGIKLEVPSQARLTQVASPLASPCPVSSHQISPSIASLCSRHSPPWKEASPRHSLHCHHRQHSHGWDLGG</sequence>
<feature type="region of interest" description="Disordered" evidence="1">
    <location>
        <begin position="497"/>
        <end position="517"/>
    </location>
</feature>